<feature type="domain" description="4Fe-4S ferredoxin-type" evidence="5">
    <location>
        <begin position="196"/>
        <end position="225"/>
    </location>
</feature>
<reference evidence="6" key="2">
    <citation type="journal article" date="2020" name="mSystems">
        <title>Genome- and Community-Level Interaction Insights into Carbon Utilization and Element Cycling Functions of Hydrothermarchaeota in Hydrothermal Sediment.</title>
        <authorList>
            <person name="Zhou Z."/>
            <person name="Liu Y."/>
            <person name="Xu W."/>
            <person name="Pan J."/>
            <person name="Luo Z.H."/>
            <person name="Li M."/>
        </authorList>
    </citation>
    <scope>NUCLEOTIDE SEQUENCE [LARGE SCALE GENOMIC DNA]</scope>
    <source>
        <strain evidence="6">HyVt-386</strain>
    </source>
</reference>
<evidence type="ECO:0000256" key="2">
    <source>
        <dbReference type="ARBA" id="ARBA00022723"/>
    </source>
</evidence>
<dbReference type="InterPro" id="IPR007160">
    <property type="entry name" value="DUF362"/>
</dbReference>
<reference evidence="7 8" key="1">
    <citation type="submission" date="2016-05" db="EMBL/GenBank/DDBJ databases">
        <title>Microbial consortia oxidize butane by reversing methanogenesis.</title>
        <authorList>
            <person name="Laso-Perez R."/>
            <person name="Richter M."/>
            <person name="Wegener G."/>
            <person name="Musat F."/>
        </authorList>
    </citation>
    <scope>NUCLEOTIDE SEQUENCE [LARGE SCALE GENOMIC DNA]</scope>
    <source>
        <strain evidence="7">BOX1</strain>
    </source>
</reference>
<dbReference type="GO" id="GO:0016491">
    <property type="term" value="F:oxidoreductase activity"/>
    <property type="evidence" value="ECO:0007669"/>
    <property type="project" value="UniProtKB-ARBA"/>
</dbReference>
<keyword evidence="8" id="KW-1185">Reference proteome</keyword>
<keyword evidence="4" id="KW-0411">Iron-sulfur</keyword>
<feature type="domain" description="4Fe-4S ferredoxin-type" evidence="5">
    <location>
        <begin position="226"/>
        <end position="250"/>
    </location>
</feature>
<dbReference type="PROSITE" id="PS51379">
    <property type="entry name" value="4FE4S_FER_2"/>
    <property type="match status" value="2"/>
</dbReference>
<sequence length="372" mass="40585">MVSTVYFTDTRAAVKEVSEWYQPQLSAVKRLENLVERSGILDSVEKGDIVALKVHFGERGTTRQLRSVFMRKVAMMVSERGGDPFFTETCGLGMTRATHFATGRIEVAEENGYTHQTLQAPIIIADGLRGFDGVRVEVDGIQLKEVYVARAIAECDRVICLAHFKGHQSGSFGGALKGIGVGCTAKPSKYDIHIDGYPEIDEARCNRCGECERVCPASAIEDGRIDPGRCIKCGGCLPVCREDAIRVKWVSPRDLDIRFVDCAKAVMDLLGHDRFAFVNFLLDVTPHCDCHPYSDNPIVADIGILASGDILAIDKASLDLVNEASPLPASMAEGLAGDKFSGIFPWTDPSAQIDAAERLGLGEREYELVRVG</sequence>
<dbReference type="InterPro" id="IPR017896">
    <property type="entry name" value="4Fe4S_Fe-S-bd"/>
</dbReference>
<keyword evidence="1" id="KW-0004">4Fe-4S</keyword>
<evidence type="ECO:0000259" key="5">
    <source>
        <dbReference type="PROSITE" id="PS51379"/>
    </source>
</evidence>
<dbReference type="EMBL" id="LYOR01000006">
    <property type="protein sequence ID" value="OFV65827.1"/>
    <property type="molecule type" value="Genomic_DNA"/>
</dbReference>
<dbReference type="GO" id="GO:0051539">
    <property type="term" value="F:4 iron, 4 sulfur cluster binding"/>
    <property type="evidence" value="ECO:0007669"/>
    <property type="project" value="UniProtKB-KW"/>
</dbReference>
<dbReference type="Proteomes" id="UP000185779">
    <property type="component" value="Unassembled WGS sequence"/>
</dbReference>
<evidence type="ECO:0000256" key="1">
    <source>
        <dbReference type="ARBA" id="ARBA00022485"/>
    </source>
</evidence>
<dbReference type="AlphaFoldDB" id="A0A1F2P3H6"/>
<dbReference type="SUPFAM" id="SSF54862">
    <property type="entry name" value="4Fe-4S ferredoxins"/>
    <property type="match status" value="1"/>
</dbReference>
<dbReference type="EMBL" id="DRIE01000021">
    <property type="protein sequence ID" value="HEC56542.1"/>
    <property type="molecule type" value="Genomic_DNA"/>
</dbReference>
<gene>
    <name evidence="6" type="ORF">ENI32_01455</name>
    <name evidence="7" type="ORF">SBU_001236</name>
</gene>
<dbReference type="GO" id="GO:0046872">
    <property type="term" value="F:metal ion binding"/>
    <property type="evidence" value="ECO:0007669"/>
    <property type="project" value="UniProtKB-KW"/>
</dbReference>
<dbReference type="Pfam" id="PF04015">
    <property type="entry name" value="DUF362"/>
    <property type="match status" value="1"/>
</dbReference>
<dbReference type="PROSITE" id="PS00198">
    <property type="entry name" value="4FE4S_FER_1"/>
    <property type="match status" value="1"/>
</dbReference>
<dbReference type="PANTHER" id="PTHR24960:SF79">
    <property type="entry name" value="PHOTOSYSTEM I IRON-SULFUR CENTER"/>
    <property type="match status" value="1"/>
</dbReference>
<keyword evidence="3" id="KW-0408">Iron</keyword>
<protein>
    <submittedName>
        <fullName evidence="7">4Fe-4S ferredoxin</fullName>
    </submittedName>
    <submittedName>
        <fullName evidence="6">DUF362 domain-containing protein</fullName>
    </submittedName>
</protein>
<proteinExistence type="predicted"/>
<evidence type="ECO:0000256" key="4">
    <source>
        <dbReference type="ARBA" id="ARBA00023014"/>
    </source>
</evidence>
<organism evidence="7 8">
    <name type="scientific">Candidatus Syntropharchaeum butanivorans</name>
    <dbReference type="NCBI Taxonomy" id="1839936"/>
    <lineage>
        <taxon>Archaea</taxon>
        <taxon>Methanobacteriati</taxon>
        <taxon>Methanobacteriota</taxon>
        <taxon>Stenosarchaea group</taxon>
        <taxon>Methanomicrobia</taxon>
        <taxon>Methanosarcinales</taxon>
        <taxon>ANME-2 cluster</taxon>
        <taxon>Candidatus Syntropharchaeum</taxon>
    </lineage>
</organism>
<dbReference type="Proteomes" id="UP000885936">
    <property type="component" value="Unassembled WGS sequence"/>
</dbReference>
<evidence type="ECO:0000256" key="3">
    <source>
        <dbReference type="ARBA" id="ARBA00023004"/>
    </source>
</evidence>
<comment type="caution">
    <text evidence="7">The sequence shown here is derived from an EMBL/GenBank/DDBJ whole genome shotgun (WGS) entry which is preliminary data.</text>
</comment>
<dbReference type="PANTHER" id="PTHR24960">
    <property type="entry name" value="PHOTOSYSTEM I IRON-SULFUR CENTER-RELATED"/>
    <property type="match status" value="1"/>
</dbReference>
<dbReference type="InterPro" id="IPR050157">
    <property type="entry name" value="PSI_iron-sulfur_center"/>
</dbReference>
<dbReference type="Gene3D" id="3.30.70.20">
    <property type="match status" value="1"/>
</dbReference>
<keyword evidence="2" id="KW-0479">Metal-binding</keyword>
<accession>A0A1F2P3H6</accession>
<evidence type="ECO:0000313" key="7">
    <source>
        <dbReference type="EMBL" id="OFV65827.1"/>
    </source>
</evidence>
<evidence type="ECO:0000313" key="6">
    <source>
        <dbReference type="EMBL" id="HEC56542.1"/>
    </source>
</evidence>
<dbReference type="InterPro" id="IPR017900">
    <property type="entry name" value="4Fe4S_Fe_S_CS"/>
</dbReference>
<evidence type="ECO:0000313" key="8">
    <source>
        <dbReference type="Proteomes" id="UP000185779"/>
    </source>
</evidence>
<dbReference type="STRING" id="1839936.SBU_001236"/>
<name>A0A1F2P3H6_9EURY</name>